<name>A0ABQ8IJ14_9ROSI</name>
<reference evidence="2 3" key="1">
    <citation type="submission" date="2021-02" db="EMBL/GenBank/DDBJ databases">
        <title>Plant Genome Project.</title>
        <authorList>
            <person name="Zhang R.-G."/>
        </authorList>
    </citation>
    <scope>NUCLEOTIDE SEQUENCE [LARGE SCALE GENOMIC DNA]</scope>
    <source>
        <tissue evidence="2">Leaves</tissue>
    </source>
</reference>
<evidence type="ECO:0008006" key="4">
    <source>
        <dbReference type="Google" id="ProtNLM"/>
    </source>
</evidence>
<gene>
    <name evidence="2" type="ORF">JRO89_XS01G0127500</name>
</gene>
<comment type="caution">
    <text evidence="2">The sequence shown here is derived from an EMBL/GenBank/DDBJ whole genome shotgun (WGS) entry which is preliminary data.</text>
</comment>
<protein>
    <recommendedName>
        <fullName evidence="4">Glycine-rich protein</fullName>
    </recommendedName>
</protein>
<evidence type="ECO:0000256" key="1">
    <source>
        <dbReference type="SAM" id="SignalP"/>
    </source>
</evidence>
<dbReference type="Proteomes" id="UP000827721">
    <property type="component" value="Unassembled WGS sequence"/>
</dbReference>
<feature type="signal peptide" evidence="1">
    <location>
        <begin position="1"/>
        <end position="23"/>
    </location>
</feature>
<feature type="chain" id="PRO_5046496845" description="Glycine-rich protein" evidence="1">
    <location>
        <begin position="24"/>
        <end position="96"/>
    </location>
</feature>
<keyword evidence="3" id="KW-1185">Reference proteome</keyword>
<sequence>MASSKTLFLLVCVLSAFVLLVSSEAASDVHTTNDLEEGNYGGPGNGGGNYGDRGGYHGRGCPYGCCRRFRYRKGCDRCCRHANEAPDAFFAHDVKN</sequence>
<proteinExistence type="predicted"/>
<evidence type="ECO:0000313" key="3">
    <source>
        <dbReference type="Proteomes" id="UP000827721"/>
    </source>
</evidence>
<accession>A0ABQ8IJ14</accession>
<keyword evidence="1" id="KW-0732">Signal</keyword>
<organism evidence="2 3">
    <name type="scientific">Xanthoceras sorbifolium</name>
    <dbReference type="NCBI Taxonomy" id="99658"/>
    <lineage>
        <taxon>Eukaryota</taxon>
        <taxon>Viridiplantae</taxon>
        <taxon>Streptophyta</taxon>
        <taxon>Embryophyta</taxon>
        <taxon>Tracheophyta</taxon>
        <taxon>Spermatophyta</taxon>
        <taxon>Magnoliopsida</taxon>
        <taxon>eudicotyledons</taxon>
        <taxon>Gunneridae</taxon>
        <taxon>Pentapetalae</taxon>
        <taxon>rosids</taxon>
        <taxon>malvids</taxon>
        <taxon>Sapindales</taxon>
        <taxon>Sapindaceae</taxon>
        <taxon>Xanthoceroideae</taxon>
        <taxon>Xanthoceras</taxon>
    </lineage>
</organism>
<dbReference type="EMBL" id="JAFEMO010000001">
    <property type="protein sequence ID" value="KAH7576667.1"/>
    <property type="molecule type" value="Genomic_DNA"/>
</dbReference>
<evidence type="ECO:0000313" key="2">
    <source>
        <dbReference type="EMBL" id="KAH7576667.1"/>
    </source>
</evidence>